<dbReference type="GO" id="GO:0003713">
    <property type="term" value="F:transcription coactivator activity"/>
    <property type="evidence" value="ECO:0007669"/>
    <property type="project" value="UniProtKB-UniRule"/>
</dbReference>
<keyword evidence="2 10" id="KW-0479">Metal-binding</keyword>
<dbReference type="GO" id="GO:0006325">
    <property type="term" value="P:chromatin organization"/>
    <property type="evidence" value="ECO:0007669"/>
    <property type="project" value="UniProtKB-KW"/>
</dbReference>
<evidence type="ECO:0000313" key="13">
    <source>
        <dbReference type="EMBL" id="CCK67907.1"/>
    </source>
</evidence>
<evidence type="ECO:0000256" key="5">
    <source>
        <dbReference type="ARBA" id="ARBA00022853"/>
    </source>
</evidence>
<name>J7RT71_HUIN7</name>
<keyword evidence="6 10" id="KW-0805">Transcription regulation</keyword>
<dbReference type="GO" id="GO:0008270">
    <property type="term" value="F:zinc ion binding"/>
    <property type="evidence" value="ECO:0007669"/>
    <property type="project" value="UniProtKB-UniRule"/>
</dbReference>
<feature type="zinc finger region" description="SGF11-type" evidence="10">
    <location>
        <begin position="69"/>
        <end position="90"/>
    </location>
</feature>
<proteinExistence type="inferred from homology"/>
<evidence type="ECO:0000256" key="3">
    <source>
        <dbReference type="ARBA" id="ARBA00022771"/>
    </source>
</evidence>
<keyword evidence="8 10" id="KW-0804">Transcription</keyword>
<evidence type="ECO:0000256" key="10">
    <source>
        <dbReference type="HAMAP-Rule" id="MF_03047"/>
    </source>
</evidence>
<comment type="domain">
    <text evidence="10">The C-terminal SGF11-type zinc-finger domain together with the C-terminal catalytic domain of UBP8 forms the 'catalytic lobe' of the SAGA deubiquitination module.</text>
</comment>
<evidence type="ECO:0000313" key="14">
    <source>
        <dbReference type="Proteomes" id="UP000006310"/>
    </source>
</evidence>
<dbReference type="Gene3D" id="1.10.287.210">
    <property type="match status" value="1"/>
</dbReference>
<evidence type="ECO:0000256" key="1">
    <source>
        <dbReference type="ARBA" id="ARBA00004123"/>
    </source>
</evidence>
<dbReference type="Proteomes" id="UP000006310">
    <property type="component" value="Chromosome 1"/>
</dbReference>
<dbReference type="AlphaFoldDB" id="J7RT71"/>
<dbReference type="GO" id="GO:0006357">
    <property type="term" value="P:regulation of transcription by RNA polymerase II"/>
    <property type="evidence" value="ECO:0007669"/>
    <property type="project" value="EnsemblFungi"/>
</dbReference>
<dbReference type="RefSeq" id="XP_022462153.1">
    <property type="nucleotide sequence ID" value="XM_022606408.1"/>
</dbReference>
<dbReference type="STRING" id="1071383.J7RT71"/>
<comment type="function">
    <text evidence="10 11">Functions as component of the transcription regulatory histone acetylation (HAT) complex SAGA. At the promoters, SAGA is required for recruitment of the basal transcription machinery. It influences RNA polymerase II transcriptional activity through different activities such as TBP interaction and promoter selectivity, interaction with transcription activators, and chromatin modification through histone acetylation and deubiquitination. SAGA acetylates nucleosomal histone H3 to some extent (to form H3K9ac, H3K14ac, H3K18ac and H3K23ac). SAGA interacts with DNA via upstream activating sequences (UASs). Involved in transcriptional regulation of a subset of SAGA-regulated genes. Within the SAGA complex, participates in a subcomplex, that specifically deubiquitinates histones H2B.</text>
</comment>
<dbReference type="OMA" id="SSQYFHC"/>
<evidence type="ECO:0000256" key="11">
    <source>
        <dbReference type="RuleBase" id="RU261113"/>
    </source>
</evidence>
<comment type="subunit">
    <text evidence="10 11">Component of the 1.8 MDa SAGA transcription coactivator-HAT complex. SAGA is built of 5 distinct domains with specialized functions. Within the SAGA complex, SUS1, SGF11, SGF73 and UBP8 form an additional subcomplex of SAGA called the DUB module (deubiquitination module). Interacts directly with SGF73, SUS1 and UBP8.</text>
</comment>
<reference evidence="13 14" key="1">
    <citation type="journal article" date="2011" name="Proc. Natl. Acad. Sci. U.S.A.">
        <title>Evolutionary erosion of yeast sex chromosomes by mating-type switching accidents.</title>
        <authorList>
            <person name="Gordon J.L."/>
            <person name="Armisen D."/>
            <person name="Proux-Wera E."/>
            <person name="Oheigeartaigh S.S."/>
            <person name="Byrne K.P."/>
            <person name="Wolfe K.H."/>
        </authorList>
    </citation>
    <scope>NUCLEOTIDE SEQUENCE [LARGE SCALE GENOMIC DNA]</scope>
    <source>
        <strain evidence="14">ATCC MYA-139 / BCRC 22969 / CBS 8797 / CCRC 22969 / KCTC 17520 / NBRC 10181 / NCYC 3082</strain>
    </source>
</reference>
<comment type="subcellular location">
    <subcellularLocation>
        <location evidence="1 10 11">Nucleus</location>
    </subcellularLocation>
</comment>
<evidence type="ECO:0000256" key="7">
    <source>
        <dbReference type="ARBA" id="ARBA00023159"/>
    </source>
</evidence>
<keyword evidence="14" id="KW-1185">Reference proteome</keyword>
<dbReference type="HOGENOM" id="CLU_2320099_0_0_1"/>
<evidence type="ECO:0000256" key="6">
    <source>
        <dbReference type="ARBA" id="ARBA00023015"/>
    </source>
</evidence>
<evidence type="ECO:0000256" key="4">
    <source>
        <dbReference type="ARBA" id="ARBA00022833"/>
    </source>
</evidence>
<dbReference type="eggNOG" id="KOG2612">
    <property type="taxonomic scope" value="Eukaryota"/>
</dbReference>
<feature type="domain" description="Yeast SAGA-associated factor 11 N-terminal" evidence="12">
    <location>
        <begin position="4"/>
        <end position="42"/>
    </location>
</feature>
<accession>J7RT71</accession>
<gene>
    <name evidence="13" type="primary">KNAG0A02180</name>
    <name evidence="10" type="synonym">SGF11</name>
    <name evidence="13" type="ordered locus">KNAG_0A02180</name>
</gene>
<dbReference type="GeneID" id="34523542"/>
<keyword evidence="3 10" id="KW-0863">Zinc-finger</keyword>
<dbReference type="Pfam" id="PF18519">
    <property type="entry name" value="Sgf11_N"/>
    <property type="match status" value="1"/>
</dbReference>
<keyword evidence="4 10" id="KW-0862">Zinc</keyword>
<dbReference type="InterPro" id="IPR013246">
    <property type="entry name" value="SAGA_su_Sgf11"/>
</dbReference>
<reference evidence="14" key="2">
    <citation type="submission" date="2012-08" db="EMBL/GenBank/DDBJ databases">
        <title>Genome sequence of Kazachstania naganishii.</title>
        <authorList>
            <person name="Gordon J.L."/>
            <person name="Armisen D."/>
            <person name="Proux-Wera E."/>
            <person name="OhEigeartaigh S.S."/>
            <person name="Byrne K.P."/>
            <person name="Wolfe K.H."/>
        </authorList>
    </citation>
    <scope>NUCLEOTIDE SEQUENCE [LARGE SCALE GENOMIC DNA]</scope>
    <source>
        <strain evidence="14">ATCC MYA-139 / BCRC 22969 / CBS 8797 / CCRC 22969 / KCTC 17520 / NBRC 10181 / NCYC 3082</strain>
    </source>
</reference>
<comment type="domain">
    <text evidence="10">The long N-terminal helix forms part of the 'assembly lobe' of the SAGA deubiquitination module.</text>
</comment>
<evidence type="ECO:0000256" key="8">
    <source>
        <dbReference type="ARBA" id="ARBA00023163"/>
    </source>
</evidence>
<comment type="similarity">
    <text evidence="10 11">Belongs to the SGF11 family.</text>
</comment>
<dbReference type="GO" id="GO:0046695">
    <property type="term" value="C:SLIK (SAGA-like) complex"/>
    <property type="evidence" value="ECO:0007669"/>
    <property type="project" value="EnsemblFungi"/>
</dbReference>
<dbReference type="KEGG" id="kng:KNAG_0A02180"/>
<keyword evidence="7 10" id="KW-0010">Activator</keyword>
<protein>
    <recommendedName>
        <fullName evidence="10 11">SAGA-associated factor 11</fullName>
    </recommendedName>
</protein>
<dbReference type="OrthoDB" id="21557at2759"/>
<evidence type="ECO:0000256" key="2">
    <source>
        <dbReference type="ARBA" id="ARBA00022723"/>
    </source>
</evidence>
<dbReference type="GO" id="GO:0071819">
    <property type="term" value="C:DUBm complex"/>
    <property type="evidence" value="ECO:0007669"/>
    <property type="project" value="UniProtKB-UniRule"/>
</dbReference>
<organism evidence="13 14">
    <name type="scientific">Huiozyma naganishii (strain ATCC MYA-139 / BCRC 22969 / CBS 8797 / KCTC 17520 / NBRC 10181 / NCYC 3082 / Yp74L-3)</name>
    <name type="common">Yeast</name>
    <name type="synonym">Kazachstania naganishii</name>
    <dbReference type="NCBI Taxonomy" id="1071383"/>
    <lineage>
        <taxon>Eukaryota</taxon>
        <taxon>Fungi</taxon>
        <taxon>Dikarya</taxon>
        <taxon>Ascomycota</taxon>
        <taxon>Saccharomycotina</taxon>
        <taxon>Saccharomycetes</taxon>
        <taxon>Saccharomycetales</taxon>
        <taxon>Saccharomycetaceae</taxon>
        <taxon>Huiozyma</taxon>
    </lineage>
</organism>
<dbReference type="HAMAP" id="MF_03047">
    <property type="entry name" value="Sgf11"/>
    <property type="match status" value="1"/>
</dbReference>
<keyword evidence="5 10" id="KW-0156">Chromatin regulator</keyword>
<keyword evidence="9 10" id="KW-0539">Nucleus</keyword>
<dbReference type="GO" id="GO:0000124">
    <property type="term" value="C:SAGA complex"/>
    <property type="evidence" value="ECO:0007669"/>
    <property type="project" value="UniProtKB-UniRule"/>
</dbReference>
<dbReference type="InterPro" id="IPR041216">
    <property type="entry name" value="Sgf11_N"/>
</dbReference>
<dbReference type="Gene3D" id="3.30.160.60">
    <property type="entry name" value="Classic Zinc Finger"/>
    <property type="match status" value="1"/>
</dbReference>
<evidence type="ECO:0000259" key="12">
    <source>
        <dbReference type="Pfam" id="PF18519"/>
    </source>
</evidence>
<dbReference type="Pfam" id="PF08209">
    <property type="entry name" value="Sgf11"/>
    <property type="match status" value="1"/>
</dbReference>
<dbReference type="EMBL" id="HE978314">
    <property type="protein sequence ID" value="CCK67907.1"/>
    <property type="molecule type" value="Genomic_DNA"/>
</dbReference>
<evidence type="ECO:0000256" key="9">
    <source>
        <dbReference type="ARBA" id="ARBA00023242"/>
    </source>
</evidence>
<dbReference type="GO" id="GO:0008047">
    <property type="term" value="F:enzyme activator activity"/>
    <property type="evidence" value="ECO:0007669"/>
    <property type="project" value="EnsemblFungi"/>
</dbReference>
<sequence>MTECTVDSVSQDILDNLLSSMIQDIVAKESVKFKQLKARYPDYKPYFYDPKGTLDVHGLPKGQESSQYFMCQNCGREISANRFAAHLQRCLSRAGRR</sequence>